<evidence type="ECO:0000313" key="10">
    <source>
        <dbReference type="Proteomes" id="UP000504844"/>
    </source>
</evidence>
<dbReference type="PANTHER" id="PTHR43045">
    <property type="entry name" value="SHIKIMATE TRANSPORTER"/>
    <property type="match status" value="1"/>
</dbReference>
<feature type="transmembrane region" description="Helical" evidence="7">
    <location>
        <begin position="31"/>
        <end position="50"/>
    </location>
</feature>
<dbReference type="AlphaFoldDB" id="A0A6M8SV33"/>
<feature type="transmembrane region" description="Helical" evidence="7">
    <location>
        <begin position="56"/>
        <end position="80"/>
    </location>
</feature>
<gene>
    <name evidence="9" type="ORF">HQN60_07495</name>
</gene>
<feature type="transmembrane region" description="Helical" evidence="7">
    <location>
        <begin position="412"/>
        <end position="432"/>
    </location>
</feature>
<feature type="domain" description="Major facilitator superfamily (MFS) profile" evidence="8">
    <location>
        <begin position="19"/>
        <end position="434"/>
    </location>
</feature>
<feature type="transmembrane region" description="Helical" evidence="7">
    <location>
        <begin position="119"/>
        <end position="144"/>
    </location>
</feature>
<evidence type="ECO:0000256" key="7">
    <source>
        <dbReference type="SAM" id="Phobius"/>
    </source>
</evidence>
<sequence>MVMAMNDKTTSQSKEIRKVVSGSFAGALLEWYDFFIYGMASGLLFGQLFFPDADPMIGMLGAFASFAVGFWARPIGGIVFGHFGDRFGRKATLLWTIMIVGISTVLIGCLPTYAQVGIWAPILLTVLRLIQGFGLGGEYAGAALMAIESAPKSRRGFIGSLPQAAASAGLVLATAVFALCNATLSNEQFITWGWRIPFLLSALLLLVGLYIRFNVKETSDFVRAAQPAPTTPCGDSSHRFPLITLLRTQKRNLLLAMGARLIETVMFNIVYAFAIVYMTQSLNMDRQLPLMALLCAAAIGIITCPVAGWLSDRYGQKSIYLFGAAFCVLFAFPFYFLLGTQNTTLVFIAMILGYNLGPTLIFAVQATMFSQIFDVRVRYTGLSVAYQVSAIAGGMTPVTAILLLMANDGQPWYVAIATAIIGIISFACVRLIHQGEPVNHKTTAPLALPLHVLQAK</sequence>
<keyword evidence="4 7" id="KW-0812">Transmembrane</keyword>
<evidence type="ECO:0000256" key="4">
    <source>
        <dbReference type="ARBA" id="ARBA00022692"/>
    </source>
</evidence>
<keyword evidence="2" id="KW-0813">Transport</keyword>
<dbReference type="InterPro" id="IPR011701">
    <property type="entry name" value="MFS"/>
</dbReference>
<feature type="transmembrane region" description="Helical" evidence="7">
    <location>
        <begin position="384"/>
        <end position="406"/>
    </location>
</feature>
<feature type="transmembrane region" description="Helical" evidence="7">
    <location>
        <begin position="92"/>
        <end position="113"/>
    </location>
</feature>
<evidence type="ECO:0000256" key="3">
    <source>
        <dbReference type="ARBA" id="ARBA00022475"/>
    </source>
</evidence>
<name>A0A6M8SV33_9NEIS</name>
<feature type="transmembrane region" description="Helical" evidence="7">
    <location>
        <begin position="164"/>
        <end position="184"/>
    </location>
</feature>
<reference evidence="9 10" key="1">
    <citation type="submission" date="2020-05" db="EMBL/GenBank/DDBJ databases">
        <title>Complete genome sequence of Deefgea sp. D17.</title>
        <authorList>
            <person name="Bae J.-W."/>
            <person name="Han J.E."/>
        </authorList>
    </citation>
    <scope>NUCLEOTIDE SEQUENCE [LARGE SCALE GENOMIC DNA]</scope>
    <source>
        <strain evidence="9 10">D17</strain>
    </source>
</reference>
<dbReference type="FunFam" id="1.20.1250.20:FF:000001">
    <property type="entry name" value="Dicarboxylate MFS transporter"/>
    <property type="match status" value="1"/>
</dbReference>
<organism evidence="9 10">
    <name type="scientific">Deefgea piscis</name>
    <dbReference type="NCBI Taxonomy" id="2739061"/>
    <lineage>
        <taxon>Bacteria</taxon>
        <taxon>Pseudomonadati</taxon>
        <taxon>Pseudomonadota</taxon>
        <taxon>Betaproteobacteria</taxon>
        <taxon>Neisseriales</taxon>
        <taxon>Chitinibacteraceae</taxon>
        <taxon>Deefgea</taxon>
    </lineage>
</organism>
<dbReference type="CDD" id="cd17369">
    <property type="entry name" value="MFS_ShiA_like"/>
    <property type="match status" value="1"/>
</dbReference>
<proteinExistence type="predicted"/>
<feature type="transmembrane region" description="Helical" evidence="7">
    <location>
        <begin position="196"/>
        <end position="213"/>
    </location>
</feature>
<evidence type="ECO:0000313" key="9">
    <source>
        <dbReference type="EMBL" id="QKJ66559.1"/>
    </source>
</evidence>
<keyword evidence="3" id="KW-1003">Cell membrane</keyword>
<dbReference type="EMBL" id="CP054143">
    <property type="protein sequence ID" value="QKJ66559.1"/>
    <property type="molecule type" value="Genomic_DNA"/>
</dbReference>
<dbReference type="PANTHER" id="PTHR43045:SF1">
    <property type="entry name" value="SHIKIMATE TRANSPORTER"/>
    <property type="match status" value="1"/>
</dbReference>
<dbReference type="GO" id="GO:0005886">
    <property type="term" value="C:plasma membrane"/>
    <property type="evidence" value="ECO:0007669"/>
    <property type="project" value="UniProtKB-SubCell"/>
</dbReference>
<dbReference type="GO" id="GO:0022857">
    <property type="term" value="F:transmembrane transporter activity"/>
    <property type="evidence" value="ECO:0007669"/>
    <property type="project" value="InterPro"/>
</dbReference>
<dbReference type="Pfam" id="PF07690">
    <property type="entry name" value="MFS_1"/>
    <property type="match status" value="1"/>
</dbReference>
<dbReference type="SUPFAM" id="SSF103473">
    <property type="entry name" value="MFS general substrate transporter"/>
    <property type="match status" value="1"/>
</dbReference>
<keyword evidence="10" id="KW-1185">Reference proteome</keyword>
<dbReference type="PROSITE" id="PS50850">
    <property type="entry name" value="MFS"/>
    <property type="match status" value="1"/>
</dbReference>
<evidence type="ECO:0000256" key="6">
    <source>
        <dbReference type="ARBA" id="ARBA00023136"/>
    </source>
</evidence>
<feature type="transmembrane region" description="Helical" evidence="7">
    <location>
        <begin position="253"/>
        <end position="278"/>
    </location>
</feature>
<keyword evidence="5 7" id="KW-1133">Transmembrane helix</keyword>
<accession>A0A6M8SV33</accession>
<evidence type="ECO:0000256" key="2">
    <source>
        <dbReference type="ARBA" id="ARBA00022448"/>
    </source>
</evidence>
<dbReference type="KEGG" id="dee:HQN60_07495"/>
<comment type="subcellular location">
    <subcellularLocation>
        <location evidence="1">Cell membrane</location>
        <topology evidence="1">Multi-pass membrane protein</topology>
    </subcellularLocation>
</comment>
<evidence type="ECO:0000256" key="5">
    <source>
        <dbReference type="ARBA" id="ARBA00022989"/>
    </source>
</evidence>
<dbReference type="InterPro" id="IPR036259">
    <property type="entry name" value="MFS_trans_sf"/>
</dbReference>
<dbReference type="Gene3D" id="1.20.1250.20">
    <property type="entry name" value="MFS general substrate transporter like domains"/>
    <property type="match status" value="2"/>
</dbReference>
<protein>
    <submittedName>
        <fullName evidence="9">MHS family MFS transporter</fullName>
    </submittedName>
</protein>
<evidence type="ECO:0000259" key="8">
    <source>
        <dbReference type="PROSITE" id="PS50850"/>
    </source>
</evidence>
<feature type="transmembrane region" description="Helical" evidence="7">
    <location>
        <begin position="290"/>
        <end position="310"/>
    </location>
</feature>
<evidence type="ECO:0000256" key="1">
    <source>
        <dbReference type="ARBA" id="ARBA00004651"/>
    </source>
</evidence>
<dbReference type="Proteomes" id="UP000504844">
    <property type="component" value="Chromosome"/>
</dbReference>
<keyword evidence="6 7" id="KW-0472">Membrane</keyword>
<feature type="transmembrane region" description="Helical" evidence="7">
    <location>
        <begin position="319"/>
        <end position="338"/>
    </location>
</feature>
<feature type="transmembrane region" description="Helical" evidence="7">
    <location>
        <begin position="344"/>
        <end position="364"/>
    </location>
</feature>
<dbReference type="InterPro" id="IPR020846">
    <property type="entry name" value="MFS_dom"/>
</dbReference>